<dbReference type="AlphaFoldDB" id="A0A0S7Y3U4"/>
<dbReference type="EMBL" id="LIZX01000025">
    <property type="protein sequence ID" value="KPJ69397.1"/>
    <property type="molecule type" value="Genomic_DNA"/>
</dbReference>
<reference evidence="1 2" key="1">
    <citation type="journal article" date="2015" name="Microbiome">
        <title>Genomic resolution of linkages in carbon, nitrogen, and sulfur cycling among widespread estuary sediment bacteria.</title>
        <authorList>
            <person name="Baker B.J."/>
            <person name="Lazar C.S."/>
            <person name="Teske A.P."/>
            <person name="Dick G.J."/>
        </authorList>
    </citation>
    <scope>NUCLEOTIDE SEQUENCE [LARGE SCALE GENOMIC DNA]</scope>
    <source>
        <strain evidence="1">DG_54_3</strain>
    </source>
</reference>
<evidence type="ECO:0000313" key="1">
    <source>
        <dbReference type="EMBL" id="KPJ69397.1"/>
    </source>
</evidence>
<name>A0A0S7Y3U4_UNCSA</name>
<proteinExistence type="predicted"/>
<sequence length="186" mass="21152">MEEEIKQNRISLAHSHLSRDRDFSKLDEAEKAFLINGASSFGSETAKELIAKHDTSDPRKIAEIIGVTVRGEDGGIQGNLIRLSEYREKEGEIVIYRDSLKVLMRRADEDSITLDQPIKLLIAHELFHHLEKERFGPVSEKFKITKKIGLFSYKKSFKSLNEVAAHAFTQALLGLDHSPLIFDYLD</sequence>
<protein>
    <recommendedName>
        <fullName evidence="3">IrrE N-terminal-like domain-containing protein</fullName>
    </recommendedName>
</protein>
<dbReference type="Proteomes" id="UP000051861">
    <property type="component" value="Unassembled WGS sequence"/>
</dbReference>
<comment type="caution">
    <text evidence="1">The sequence shown here is derived from an EMBL/GenBank/DDBJ whole genome shotgun (WGS) entry which is preliminary data.</text>
</comment>
<evidence type="ECO:0008006" key="3">
    <source>
        <dbReference type="Google" id="ProtNLM"/>
    </source>
</evidence>
<accession>A0A0S7Y3U4</accession>
<evidence type="ECO:0000313" key="2">
    <source>
        <dbReference type="Proteomes" id="UP000051861"/>
    </source>
</evidence>
<organism evidence="1 2">
    <name type="scientific">candidate division WOR-1 bacterium DG_54_3</name>
    <dbReference type="NCBI Taxonomy" id="1703775"/>
    <lineage>
        <taxon>Bacteria</taxon>
        <taxon>Bacillati</taxon>
        <taxon>Saganbacteria</taxon>
    </lineage>
</organism>
<gene>
    <name evidence="1" type="ORF">AMJ44_03940</name>
</gene>